<dbReference type="GO" id="GO:0005739">
    <property type="term" value="C:mitochondrion"/>
    <property type="evidence" value="ECO:0007669"/>
    <property type="project" value="TreeGrafter"/>
</dbReference>
<evidence type="ECO:0000313" key="3">
    <source>
        <dbReference type="Proteomes" id="UP000516988"/>
    </source>
</evidence>
<keyword evidence="3" id="KW-1185">Reference proteome</keyword>
<dbReference type="OrthoDB" id="5950063at2759"/>
<name>A0A7K6WV85_STECA</name>
<keyword evidence="1" id="KW-0472">Membrane</keyword>
<reference evidence="2 3" key="1">
    <citation type="submission" date="2019-09" db="EMBL/GenBank/DDBJ databases">
        <title>Bird 10,000 Genomes (B10K) Project - Family phase.</title>
        <authorList>
            <person name="Zhang G."/>
        </authorList>
    </citation>
    <scope>NUCLEOTIDE SEQUENCE [LARGE SCALE GENOMIC DNA]</scope>
    <source>
        <strain evidence="2">OUT-0004</strain>
    </source>
</reference>
<evidence type="ECO:0000256" key="1">
    <source>
        <dbReference type="SAM" id="Phobius"/>
    </source>
</evidence>
<sequence>LEVTAVPRDVVLFRHERDRFFRLAGFFCAGQGLFWTYMAHFAYTTLRPVPGPGPGPADPLRPRDNKWRFGFTASCLTLGSLIVAAGCLFPLRSVRRLTLLRGGSEVAISTHGPLGLLPGRTFTVPLRHVSGRAHRSEVPAAIPLKVKGRPFFFLLDKRGQLCHPRLFDVTVGAYRKL</sequence>
<dbReference type="PANTHER" id="PTHR14549:SF2">
    <property type="entry name" value="TRANSMEMBRANE PROTEIN 223"/>
    <property type="match status" value="1"/>
</dbReference>
<evidence type="ECO:0000313" key="2">
    <source>
        <dbReference type="EMBL" id="NWX50840.1"/>
    </source>
</evidence>
<feature type="non-terminal residue" evidence="2">
    <location>
        <position position="177"/>
    </location>
</feature>
<dbReference type="EMBL" id="VZSC01016945">
    <property type="protein sequence ID" value="NWX50840.1"/>
    <property type="molecule type" value="Genomic_DNA"/>
</dbReference>
<dbReference type="AlphaFoldDB" id="A0A7K6WV85"/>
<dbReference type="Proteomes" id="UP000516988">
    <property type="component" value="Unassembled WGS sequence"/>
</dbReference>
<keyword evidence="1" id="KW-0812">Transmembrane</keyword>
<dbReference type="InterPro" id="IPR026100">
    <property type="entry name" value="Tmem223"/>
</dbReference>
<organism evidence="2 3">
    <name type="scientific">Steatornis caripensis</name>
    <name type="common">Oilbird</name>
    <dbReference type="NCBI Taxonomy" id="48435"/>
    <lineage>
        <taxon>Eukaryota</taxon>
        <taxon>Metazoa</taxon>
        <taxon>Chordata</taxon>
        <taxon>Craniata</taxon>
        <taxon>Vertebrata</taxon>
        <taxon>Euteleostomi</taxon>
        <taxon>Archelosauria</taxon>
        <taxon>Archosauria</taxon>
        <taxon>Dinosauria</taxon>
        <taxon>Saurischia</taxon>
        <taxon>Theropoda</taxon>
        <taxon>Coelurosauria</taxon>
        <taxon>Aves</taxon>
        <taxon>Neognathae</taxon>
        <taxon>Neoaves</taxon>
        <taxon>Strisores</taxon>
        <taxon>Caprimulgiformes</taxon>
        <taxon>Steatornithidae</taxon>
        <taxon>Steatornis</taxon>
    </lineage>
</organism>
<comment type="caution">
    <text evidence="2">The sequence shown here is derived from an EMBL/GenBank/DDBJ whole genome shotgun (WGS) entry which is preliminary data.</text>
</comment>
<feature type="non-terminal residue" evidence="2">
    <location>
        <position position="1"/>
    </location>
</feature>
<dbReference type="Pfam" id="PF06979">
    <property type="entry name" value="TMEM70"/>
    <property type="match status" value="1"/>
</dbReference>
<feature type="transmembrane region" description="Helical" evidence="1">
    <location>
        <begin position="20"/>
        <end position="43"/>
    </location>
</feature>
<gene>
    <name evidence="2" type="primary">Tmem223</name>
    <name evidence="2" type="ORF">STECAR_R15138</name>
</gene>
<proteinExistence type="predicted"/>
<keyword evidence="1" id="KW-1133">Transmembrane helix</keyword>
<accession>A0A7K6WV85</accession>
<protein>
    <submittedName>
        <fullName evidence="2">TM223 protein</fullName>
    </submittedName>
</protein>
<dbReference type="GO" id="GO:0007399">
    <property type="term" value="P:nervous system development"/>
    <property type="evidence" value="ECO:0007669"/>
    <property type="project" value="TreeGrafter"/>
</dbReference>
<dbReference type="InterPro" id="IPR045325">
    <property type="entry name" value="TMEM70/TMEM186/TMEM223"/>
</dbReference>
<dbReference type="PANTHER" id="PTHR14549">
    <property type="entry name" value="TRANSMEMBRANE PROTEIN 223"/>
    <property type="match status" value="1"/>
</dbReference>
<feature type="transmembrane region" description="Helical" evidence="1">
    <location>
        <begin position="69"/>
        <end position="91"/>
    </location>
</feature>